<dbReference type="GO" id="GO:0005524">
    <property type="term" value="F:ATP binding"/>
    <property type="evidence" value="ECO:0007669"/>
    <property type="project" value="UniProtKB-KW"/>
</dbReference>
<dbReference type="Pfam" id="PF13193">
    <property type="entry name" value="AMP-binding_C"/>
    <property type="match status" value="1"/>
</dbReference>
<evidence type="ECO:0000256" key="2">
    <source>
        <dbReference type="ARBA" id="ARBA00022598"/>
    </source>
</evidence>
<dbReference type="PANTHER" id="PTHR24095:SF14">
    <property type="entry name" value="ACETYL-COENZYME A SYNTHETASE 1"/>
    <property type="match status" value="1"/>
</dbReference>
<dbReference type="RefSeq" id="WP_281886120.1">
    <property type="nucleotide sequence ID" value="NZ_BSDP01000001.1"/>
</dbReference>
<dbReference type="PANTHER" id="PTHR24095">
    <property type="entry name" value="ACETYL-COENZYME A SYNTHETASE"/>
    <property type="match status" value="1"/>
</dbReference>
<keyword evidence="2 8" id="KW-0436">Ligase</keyword>
<dbReference type="GO" id="GO:0006085">
    <property type="term" value="P:acetyl-CoA biosynthetic process"/>
    <property type="evidence" value="ECO:0007669"/>
    <property type="project" value="TreeGrafter"/>
</dbReference>
<protein>
    <recommendedName>
        <fullName evidence="1">acetate--CoA ligase</fullName>
        <ecNumber evidence="1">6.2.1.1</ecNumber>
    </recommendedName>
</protein>
<dbReference type="Gene3D" id="3.40.50.12780">
    <property type="entry name" value="N-terminal domain of ligase-like"/>
    <property type="match status" value="1"/>
</dbReference>
<dbReference type="InterPro" id="IPR000873">
    <property type="entry name" value="AMP-dep_synth/lig_dom"/>
</dbReference>
<sequence>MTTTSTPTPTQWPVIAKDLGRLAVAPNLLDYDRARADFSWDDERRRLAGLPGGGVNIAFEAVDRHAAGPLAARDALRFVRDDGTVHALTYADLTAETDRFAGLLAALGVRRGERVFSLLGRVPELYVAALGTLKHGAVYCPLFAAFGPDPIRQRMSIGGGAVLITTRTLYRKRIAAQRDALPELRHVLLVDADGAPEPGTLDLADVLAGVRGPVTIAPTGPEDMALLHFTSGTTGRPKGAVHVHDAVTAHSATGRLALDLHPDDVFWCTADPGWVTGTSYGIIAPLVQGVTVVVDQEEMDPERWYRILAAQRVTVWYTAPTALRMLMRAGAERARAHDLSALRYIASVGEPLNPEVVAWGLEAFDLPVHDNWWQTETGGIMISNYPAMDIRPGSMGRPLPGIEAAVVARDDEGAPVEHDGSVALLDDGEVGELALRAGWPSMFRGYLDEEERYHRCFAGGWYLTGDLVRRDADGYFWFVGRGDDVIKSSGHLIGPFEVESALLEHDAVAEAAVIGLPDEVAGELVTAFVEPAAGVEASDALRRELVGFARRRLGAAVAPRRIEFVDALPKTRSGKILRRLLKARELGLPEGDTSTLESGR</sequence>
<accession>A0A9W6CYE6</accession>
<dbReference type="GO" id="GO:0005829">
    <property type="term" value="C:cytosol"/>
    <property type="evidence" value="ECO:0007669"/>
    <property type="project" value="TreeGrafter"/>
</dbReference>
<evidence type="ECO:0000256" key="1">
    <source>
        <dbReference type="ARBA" id="ARBA00013275"/>
    </source>
</evidence>
<keyword evidence="4" id="KW-0067">ATP-binding</keyword>
<dbReference type="SUPFAM" id="SSF56801">
    <property type="entry name" value="Acetyl-CoA synthetase-like"/>
    <property type="match status" value="1"/>
</dbReference>
<dbReference type="EC" id="6.2.1.1" evidence="1"/>
<reference evidence="8" key="1">
    <citation type="submission" date="2022-12" db="EMBL/GenBank/DDBJ databases">
        <title>Reference genome sequencing for broad-spectrum identification of bacterial and archaeal isolates by mass spectrometry.</title>
        <authorList>
            <person name="Sekiguchi Y."/>
            <person name="Tourlousse D.M."/>
        </authorList>
    </citation>
    <scope>NUCLEOTIDE SEQUENCE</scope>
    <source>
        <strain evidence="8">14</strain>
    </source>
</reference>
<dbReference type="Proteomes" id="UP001144396">
    <property type="component" value="Unassembled WGS sequence"/>
</dbReference>
<dbReference type="Gene3D" id="3.30.300.30">
    <property type="match status" value="1"/>
</dbReference>
<dbReference type="InterPro" id="IPR045851">
    <property type="entry name" value="AMP-bd_C_sf"/>
</dbReference>
<gene>
    <name evidence="8" type="ORF">ARHIZOSPH14_28420</name>
</gene>
<comment type="caution">
    <text evidence="8">The sequence shown here is derived from an EMBL/GenBank/DDBJ whole genome shotgun (WGS) entry which is preliminary data.</text>
</comment>
<evidence type="ECO:0000259" key="6">
    <source>
        <dbReference type="Pfam" id="PF00501"/>
    </source>
</evidence>
<evidence type="ECO:0000313" key="8">
    <source>
        <dbReference type="EMBL" id="GLI28600.1"/>
    </source>
</evidence>
<dbReference type="Pfam" id="PF00501">
    <property type="entry name" value="AMP-binding"/>
    <property type="match status" value="1"/>
</dbReference>
<organism evidence="8 9">
    <name type="scientific">Agromyces rhizosphaerae</name>
    <dbReference type="NCBI Taxonomy" id="88374"/>
    <lineage>
        <taxon>Bacteria</taxon>
        <taxon>Bacillati</taxon>
        <taxon>Actinomycetota</taxon>
        <taxon>Actinomycetes</taxon>
        <taxon>Micrococcales</taxon>
        <taxon>Microbacteriaceae</taxon>
        <taxon>Agromyces</taxon>
    </lineage>
</organism>
<evidence type="ECO:0000259" key="7">
    <source>
        <dbReference type="Pfam" id="PF13193"/>
    </source>
</evidence>
<evidence type="ECO:0000256" key="4">
    <source>
        <dbReference type="ARBA" id="ARBA00022840"/>
    </source>
</evidence>
<dbReference type="EMBL" id="BSDP01000001">
    <property type="protein sequence ID" value="GLI28600.1"/>
    <property type="molecule type" value="Genomic_DNA"/>
</dbReference>
<feature type="domain" description="AMP-binding enzyme C-terminal" evidence="7">
    <location>
        <begin position="497"/>
        <end position="575"/>
    </location>
</feature>
<proteinExistence type="predicted"/>
<evidence type="ECO:0000313" key="9">
    <source>
        <dbReference type="Proteomes" id="UP001144396"/>
    </source>
</evidence>
<dbReference type="InterPro" id="IPR025110">
    <property type="entry name" value="AMP-bd_C"/>
</dbReference>
<dbReference type="InterPro" id="IPR020845">
    <property type="entry name" value="AMP-binding_CS"/>
</dbReference>
<name>A0A9W6CYE6_9MICO</name>
<evidence type="ECO:0000256" key="3">
    <source>
        <dbReference type="ARBA" id="ARBA00022741"/>
    </source>
</evidence>
<keyword evidence="9" id="KW-1185">Reference proteome</keyword>
<feature type="domain" description="AMP-dependent synthetase/ligase" evidence="6">
    <location>
        <begin position="73"/>
        <end position="447"/>
    </location>
</feature>
<evidence type="ECO:0000256" key="5">
    <source>
        <dbReference type="ARBA" id="ARBA00022990"/>
    </source>
</evidence>
<dbReference type="PROSITE" id="PS00455">
    <property type="entry name" value="AMP_BINDING"/>
    <property type="match status" value="1"/>
</dbReference>
<keyword evidence="5" id="KW-0007">Acetylation</keyword>
<dbReference type="GO" id="GO:0003987">
    <property type="term" value="F:acetate-CoA ligase activity"/>
    <property type="evidence" value="ECO:0007669"/>
    <property type="project" value="UniProtKB-EC"/>
</dbReference>
<dbReference type="AlphaFoldDB" id="A0A9W6CYE6"/>
<dbReference type="InterPro" id="IPR042099">
    <property type="entry name" value="ANL_N_sf"/>
</dbReference>
<keyword evidence="3" id="KW-0547">Nucleotide-binding</keyword>
<dbReference type="NCBIfam" id="NF003313">
    <property type="entry name" value="PRK04319.1"/>
    <property type="match status" value="1"/>
</dbReference>